<dbReference type="STRING" id="1619234.SAMN05421730_102234"/>
<organism evidence="1 2">
    <name type="scientific">Anaerobium acetethylicum</name>
    <dbReference type="NCBI Taxonomy" id="1619234"/>
    <lineage>
        <taxon>Bacteria</taxon>
        <taxon>Bacillati</taxon>
        <taxon>Bacillota</taxon>
        <taxon>Clostridia</taxon>
        <taxon>Lachnospirales</taxon>
        <taxon>Lachnospiraceae</taxon>
        <taxon>Anaerobium</taxon>
    </lineage>
</organism>
<name>A0A1D3TWD9_9FIRM</name>
<evidence type="ECO:0000313" key="2">
    <source>
        <dbReference type="Proteomes" id="UP000199315"/>
    </source>
</evidence>
<keyword evidence="2" id="KW-1185">Reference proteome</keyword>
<gene>
    <name evidence="1" type="ORF">SAMN05421730_102234</name>
</gene>
<reference evidence="1 2" key="1">
    <citation type="submission" date="2016-09" db="EMBL/GenBank/DDBJ databases">
        <authorList>
            <person name="Capua I."/>
            <person name="De Benedictis P."/>
            <person name="Joannis T."/>
            <person name="Lombin L.H."/>
            <person name="Cattoli G."/>
        </authorList>
    </citation>
    <scope>NUCLEOTIDE SEQUENCE [LARGE SCALE GENOMIC DNA]</scope>
    <source>
        <strain evidence="1 2">GluBS11</strain>
    </source>
</reference>
<dbReference type="Proteomes" id="UP000199315">
    <property type="component" value="Unassembled WGS sequence"/>
</dbReference>
<protein>
    <submittedName>
        <fullName evidence="1">Uncharacterized protein</fullName>
    </submittedName>
</protein>
<dbReference type="EMBL" id="FMKA01000022">
    <property type="protein sequence ID" value="SCP98556.1"/>
    <property type="molecule type" value="Genomic_DNA"/>
</dbReference>
<sequence>MDVYEKIVTSKGVQDKAVERLTKFKERMIRNIDYYQDNDMIRTNFEFLKLLFTTGI</sequence>
<dbReference type="AlphaFoldDB" id="A0A1D3TWD9"/>
<accession>A0A1D3TWD9</accession>
<proteinExistence type="predicted"/>
<evidence type="ECO:0000313" key="1">
    <source>
        <dbReference type="EMBL" id="SCP98556.1"/>
    </source>
</evidence>